<sequence>MKEEDEDGDGWQYIDGVQPANDDGQMKNGSEAPFEAEHGATGLQQCFPQPRTDDRGEGAGAETEPQYRQLVNGMSVRLYRWMQGVGIGCQRKRKLQPPGS</sequence>
<dbReference type="EnsemblMetazoa" id="ASIC009612-RA">
    <property type="protein sequence ID" value="ASIC009612-PA"/>
    <property type="gene ID" value="ASIC009612"/>
</dbReference>
<evidence type="ECO:0000313" key="2">
    <source>
        <dbReference type="EMBL" id="KFB42031.1"/>
    </source>
</evidence>
<dbReference type="EMBL" id="ATLV01017199">
    <property type="status" value="NOT_ANNOTATED_CDS"/>
    <property type="molecule type" value="Genomic_DNA"/>
</dbReference>
<feature type="region of interest" description="Disordered" evidence="1">
    <location>
        <begin position="1"/>
        <end position="65"/>
    </location>
</feature>
<proteinExistence type="predicted"/>
<protein>
    <submittedName>
        <fullName evidence="2 3">Uncharacterized protein</fullName>
    </submittedName>
</protein>
<evidence type="ECO:0000313" key="3">
    <source>
        <dbReference type="EnsemblMetazoa" id="ASIC009612-PA"/>
    </source>
</evidence>
<gene>
    <name evidence="2" type="ORF">ZHAS_00009612</name>
</gene>
<evidence type="ECO:0000256" key="1">
    <source>
        <dbReference type="SAM" id="MobiDB-lite"/>
    </source>
</evidence>
<name>A0A084VVN7_ANOSI</name>
<dbReference type="VEuPathDB" id="VectorBase:ASIS004964"/>
<dbReference type="VEuPathDB" id="VectorBase:ASIC009612"/>
<dbReference type="AlphaFoldDB" id="A0A084VVN7"/>
<keyword evidence="4" id="KW-1185">Reference proteome</keyword>
<reference evidence="3" key="2">
    <citation type="submission" date="2020-05" db="UniProtKB">
        <authorList>
            <consortium name="EnsemblMetazoa"/>
        </authorList>
    </citation>
    <scope>IDENTIFICATION</scope>
</reference>
<accession>A0A084VVN7</accession>
<dbReference type="EMBL" id="KE525157">
    <property type="protein sequence ID" value="KFB42031.1"/>
    <property type="molecule type" value="Genomic_DNA"/>
</dbReference>
<dbReference type="Proteomes" id="UP000030765">
    <property type="component" value="Unassembled WGS sequence"/>
</dbReference>
<reference evidence="2 4" key="1">
    <citation type="journal article" date="2014" name="BMC Genomics">
        <title>Genome sequence of Anopheles sinensis provides insight into genetics basis of mosquito competence for malaria parasites.</title>
        <authorList>
            <person name="Zhou D."/>
            <person name="Zhang D."/>
            <person name="Ding G."/>
            <person name="Shi L."/>
            <person name="Hou Q."/>
            <person name="Ye Y."/>
            <person name="Xu Y."/>
            <person name="Zhou H."/>
            <person name="Xiong C."/>
            <person name="Li S."/>
            <person name="Yu J."/>
            <person name="Hong S."/>
            <person name="Yu X."/>
            <person name="Zou P."/>
            <person name="Chen C."/>
            <person name="Chang X."/>
            <person name="Wang W."/>
            <person name="Lv Y."/>
            <person name="Sun Y."/>
            <person name="Ma L."/>
            <person name="Shen B."/>
            <person name="Zhu C."/>
        </authorList>
    </citation>
    <scope>NUCLEOTIDE SEQUENCE [LARGE SCALE GENOMIC DNA]</scope>
</reference>
<evidence type="ECO:0000313" key="4">
    <source>
        <dbReference type="Proteomes" id="UP000030765"/>
    </source>
</evidence>
<organism evidence="3 4">
    <name type="scientific">Anopheles sinensis</name>
    <name type="common">Mosquito</name>
    <dbReference type="NCBI Taxonomy" id="74873"/>
    <lineage>
        <taxon>Eukaryota</taxon>
        <taxon>Metazoa</taxon>
        <taxon>Ecdysozoa</taxon>
        <taxon>Arthropoda</taxon>
        <taxon>Hexapoda</taxon>
        <taxon>Insecta</taxon>
        <taxon>Pterygota</taxon>
        <taxon>Neoptera</taxon>
        <taxon>Endopterygota</taxon>
        <taxon>Diptera</taxon>
        <taxon>Nematocera</taxon>
        <taxon>Culicoidea</taxon>
        <taxon>Culicidae</taxon>
        <taxon>Anophelinae</taxon>
        <taxon>Anopheles</taxon>
    </lineage>
</organism>